<comment type="caution">
    <text evidence="2">The sequence shown here is derived from an EMBL/GenBank/DDBJ whole genome shotgun (WGS) entry which is preliminary data.</text>
</comment>
<dbReference type="Gene3D" id="1.20.120.520">
    <property type="entry name" value="nmb1532 protein domain like"/>
    <property type="match status" value="1"/>
</dbReference>
<evidence type="ECO:0000313" key="2">
    <source>
        <dbReference type="EMBL" id="NJC41615.1"/>
    </source>
</evidence>
<dbReference type="RefSeq" id="WP_168046863.1">
    <property type="nucleotide sequence ID" value="NZ_JAATJM010000001.1"/>
</dbReference>
<dbReference type="EMBL" id="JAATJM010000001">
    <property type="protein sequence ID" value="NJC41615.1"/>
    <property type="molecule type" value="Genomic_DNA"/>
</dbReference>
<name>A0A7X6BPC4_9CAUL</name>
<gene>
    <name evidence="2" type="ORF">GGQ87_001873</name>
</gene>
<protein>
    <recommendedName>
        <fullName evidence="1">Hemerythrin-like domain-containing protein</fullName>
    </recommendedName>
</protein>
<dbReference type="Proteomes" id="UP000587415">
    <property type="component" value="Unassembled WGS sequence"/>
</dbReference>
<evidence type="ECO:0000259" key="1">
    <source>
        <dbReference type="Pfam" id="PF01814"/>
    </source>
</evidence>
<evidence type="ECO:0000313" key="3">
    <source>
        <dbReference type="Proteomes" id="UP000587415"/>
    </source>
</evidence>
<keyword evidence="3" id="KW-1185">Reference proteome</keyword>
<dbReference type="AlphaFoldDB" id="A0A7X6BPC4"/>
<sequence>MAEADDPLALASRAGLPPEYRYLHEAFPRERWSLGGLHPTARRWLHMHGGFRAHQAQMAGMVGAWRGGQIDVRALHGALIPALQDFLQHLDGHHRIESGHYFPALQQLEPRIAAGIDLLDRDHDAIHHHIEAMVDTGRAMHQAVASGAGDAADRAARLAEVLDRVAPELTRHLDDEEEIVIPLIALRGDPLG</sequence>
<organism evidence="2 3">
    <name type="scientific">Brevundimonas alba</name>
    <dbReference type="NCBI Taxonomy" id="74314"/>
    <lineage>
        <taxon>Bacteria</taxon>
        <taxon>Pseudomonadati</taxon>
        <taxon>Pseudomonadota</taxon>
        <taxon>Alphaproteobacteria</taxon>
        <taxon>Caulobacterales</taxon>
        <taxon>Caulobacteraceae</taxon>
        <taxon>Brevundimonas</taxon>
    </lineage>
</organism>
<accession>A0A7X6BPC4</accession>
<feature type="domain" description="Hemerythrin-like" evidence="1">
    <location>
        <begin position="43"/>
        <end position="184"/>
    </location>
</feature>
<dbReference type="InterPro" id="IPR012312">
    <property type="entry name" value="Hemerythrin-like"/>
</dbReference>
<dbReference type="Pfam" id="PF01814">
    <property type="entry name" value="Hemerythrin"/>
    <property type="match status" value="1"/>
</dbReference>
<proteinExistence type="predicted"/>
<reference evidence="2 3" key="1">
    <citation type="submission" date="2020-03" db="EMBL/GenBank/DDBJ databases">
        <title>Genomic Encyclopedia of Type Strains, Phase IV (KMG-IV): sequencing the most valuable type-strain genomes for metagenomic binning, comparative biology and taxonomic classification.</title>
        <authorList>
            <person name="Goeker M."/>
        </authorList>
    </citation>
    <scope>NUCLEOTIDE SEQUENCE [LARGE SCALE GENOMIC DNA]</scope>
    <source>
        <strain evidence="2 3">DSM 4736</strain>
    </source>
</reference>